<dbReference type="Pfam" id="PF12704">
    <property type="entry name" value="MacB_PCD"/>
    <property type="match status" value="1"/>
</dbReference>
<keyword evidence="5 6" id="KW-0472">Membrane</keyword>
<keyword evidence="9" id="KW-0449">Lipoprotein</keyword>
<dbReference type="GO" id="GO:0005886">
    <property type="term" value="C:plasma membrane"/>
    <property type="evidence" value="ECO:0007669"/>
    <property type="project" value="UniProtKB-SubCell"/>
</dbReference>
<gene>
    <name evidence="9" type="ORF">SAMN06265376_102473</name>
</gene>
<evidence type="ECO:0000259" key="8">
    <source>
        <dbReference type="Pfam" id="PF12704"/>
    </source>
</evidence>
<feature type="transmembrane region" description="Helical" evidence="6">
    <location>
        <begin position="339"/>
        <end position="366"/>
    </location>
</feature>
<dbReference type="RefSeq" id="WP_089371214.1">
    <property type="nucleotide sequence ID" value="NZ_BMEP01000001.1"/>
</dbReference>
<feature type="transmembrane region" description="Helical" evidence="6">
    <location>
        <begin position="386"/>
        <end position="410"/>
    </location>
</feature>
<evidence type="ECO:0000256" key="3">
    <source>
        <dbReference type="ARBA" id="ARBA00022692"/>
    </source>
</evidence>
<feature type="domain" description="ABC3 transporter permease C-terminal" evidence="7">
    <location>
        <begin position="686"/>
        <end position="796"/>
    </location>
</feature>
<evidence type="ECO:0000259" key="7">
    <source>
        <dbReference type="Pfam" id="PF02687"/>
    </source>
</evidence>
<proteinExistence type="predicted"/>
<evidence type="ECO:0000313" key="9">
    <source>
        <dbReference type="EMBL" id="SNR76313.1"/>
    </source>
</evidence>
<organism evidence="9 10">
    <name type="scientific">Dokdonia pacifica</name>
    <dbReference type="NCBI Taxonomy" id="1627892"/>
    <lineage>
        <taxon>Bacteria</taxon>
        <taxon>Pseudomonadati</taxon>
        <taxon>Bacteroidota</taxon>
        <taxon>Flavobacteriia</taxon>
        <taxon>Flavobacteriales</taxon>
        <taxon>Flavobacteriaceae</taxon>
        <taxon>Dokdonia</taxon>
    </lineage>
</organism>
<dbReference type="Pfam" id="PF02687">
    <property type="entry name" value="FtsX"/>
    <property type="match status" value="2"/>
</dbReference>
<feature type="transmembrane region" description="Helical" evidence="6">
    <location>
        <begin position="431"/>
        <end position="453"/>
    </location>
</feature>
<dbReference type="Proteomes" id="UP000198379">
    <property type="component" value="Unassembled WGS sequence"/>
</dbReference>
<feature type="transmembrane region" description="Helical" evidence="6">
    <location>
        <begin position="291"/>
        <end position="312"/>
    </location>
</feature>
<dbReference type="OrthoDB" id="8740261at2"/>
<evidence type="ECO:0000256" key="6">
    <source>
        <dbReference type="SAM" id="Phobius"/>
    </source>
</evidence>
<feature type="transmembrane region" description="Helical" evidence="6">
    <location>
        <begin position="681"/>
        <end position="705"/>
    </location>
</feature>
<keyword evidence="10" id="KW-1185">Reference proteome</keyword>
<feature type="transmembrane region" description="Helical" evidence="6">
    <location>
        <begin position="21"/>
        <end position="42"/>
    </location>
</feature>
<dbReference type="PANTHER" id="PTHR30572:SF18">
    <property type="entry name" value="ABC-TYPE MACROLIDE FAMILY EXPORT SYSTEM PERMEASE COMPONENT 2"/>
    <property type="match status" value="1"/>
</dbReference>
<feature type="domain" description="ABC3 transporter permease C-terminal" evidence="7">
    <location>
        <begin position="298"/>
        <end position="413"/>
    </location>
</feature>
<sequence>MIYNYFKIALRNLWKNKVFTFLNILGLSVAFCVATLLSIASLNNLAEDQFHTNKDNLYKVYATEQTSKGPEEVSSRSTPFAPTLKDEVPGIKKITRHLEENVVVSYEDKELQLDVSYIDPDFFEMFSFPVIKGENTSPLSQKSSVALTQETAKLLFGNEDVIGKTILLQGQDAKEPFIISAILKDIPKESSMGFDLLVAYENNAYYKQTLDDWSSRFHSVYLQLDEGVTTQQFEERTRAFVAQYYRENIENAIRDGVQKDANGQYYQLRLFPYVDSVFTKFKGGIAKTSRIMPYLILCIAILILFIASVNFINMNVAKGGQRLREIGMRKTLGATKSQLFIQLWVESLFVFSISIILGLLLGYALLNDFQTLFRTSGTFGTLLSPEILSLFVIAIILITLIAGGYPALLLSKLGTLKALKGKMEARDSNRLRNTLIVIQFSIAILLISGTLVLNKQIDFLRHKDLGFDKSNVISIPLNGSLDSYTALSRLRNELQSEPEILSITAADNNLGSGRDGSGYMSISGFDYEGRSIKTHNLTVDYDYIETLNLELVAGRSFDRQFATDSLAMVINETMAKEYGKENPLDVVVSFDDSIRYKVIGVVKDYNFQGLKKEVEPLTFYLDPNVGYYYAFAKINPDKAVGAYDKIEKAWNKIEPEATFLGSFLDENIDRTLRREKVLTKIITSGSIVAILLSCIGLFAISMIVVNQRTKEIGVRKIVGASVPGLVKLLLSDFLKLVVLAFVIATPIAWWMSSKWLEDYSYKITLNLGVFIIAGLIAIIIAMLTIGYKTMHAALQNPVKSLRTE</sequence>
<evidence type="ECO:0000256" key="5">
    <source>
        <dbReference type="ARBA" id="ARBA00023136"/>
    </source>
</evidence>
<reference evidence="9 10" key="1">
    <citation type="submission" date="2017-06" db="EMBL/GenBank/DDBJ databases">
        <authorList>
            <person name="Kim H.J."/>
            <person name="Triplett B.A."/>
        </authorList>
    </citation>
    <scope>NUCLEOTIDE SEQUENCE [LARGE SCALE GENOMIC DNA]</scope>
    <source>
        <strain evidence="9 10">DSM 25597</strain>
    </source>
</reference>
<comment type="subcellular location">
    <subcellularLocation>
        <location evidence="1">Cell membrane</location>
        <topology evidence="1">Multi-pass membrane protein</topology>
    </subcellularLocation>
</comment>
<name>A0A238Z075_9FLAO</name>
<evidence type="ECO:0000256" key="2">
    <source>
        <dbReference type="ARBA" id="ARBA00022475"/>
    </source>
</evidence>
<dbReference type="InterPro" id="IPR003838">
    <property type="entry name" value="ABC3_permease_C"/>
</dbReference>
<keyword evidence="2" id="KW-1003">Cell membrane</keyword>
<feature type="transmembrane region" description="Helical" evidence="6">
    <location>
        <begin position="763"/>
        <end position="785"/>
    </location>
</feature>
<protein>
    <submittedName>
        <fullName evidence="9">ABC-type transport system, involved in lipoprotein release, permease component</fullName>
    </submittedName>
</protein>
<dbReference type="InterPro" id="IPR050250">
    <property type="entry name" value="Macrolide_Exporter_MacB"/>
</dbReference>
<feature type="transmembrane region" description="Helical" evidence="6">
    <location>
        <begin position="733"/>
        <end position="751"/>
    </location>
</feature>
<dbReference type="GO" id="GO:0022857">
    <property type="term" value="F:transmembrane transporter activity"/>
    <property type="evidence" value="ECO:0007669"/>
    <property type="project" value="TreeGrafter"/>
</dbReference>
<dbReference type="AlphaFoldDB" id="A0A238Z075"/>
<dbReference type="InterPro" id="IPR025857">
    <property type="entry name" value="MacB_PCD"/>
</dbReference>
<keyword evidence="3 6" id="KW-0812">Transmembrane</keyword>
<evidence type="ECO:0000313" key="10">
    <source>
        <dbReference type="Proteomes" id="UP000198379"/>
    </source>
</evidence>
<dbReference type="PANTHER" id="PTHR30572">
    <property type="entry name" value="MEMBRANE COMPONENT OF TRANSPORTER-RELATED"/>
    <property type="match status" value="1"/>
</dbReference>
<keyword evidence="4 6" id="KW-1133">Transmembrane helix</keyword>
<evidence type="ECO:0000256" key="4">
    <source>
        <dbReference type="ARBA" id="ARBA00022989"/>
    </source>
</evidence>
<accession>A0A238Z075</accession>
<feature type="domain" description="MacB-like periplasmic core" evidence="8">
    <location>
        <begin position="20"/>
        <end position="239"/>
    </location>
</feature>
<evidence type="ECO:0000256" key="1">
    <source>
        <dbReference type="ARBA" id="ARBA00004651"/>
    </source>
</evidence>
<dbReference type="EMBL" id="FZNY01000002">
    <property type="protein sequence ID" value="SNR76313.1"/>
    <property type="molecule type" value="Genomic_DNA"/>
</dbReference>